<dbReference type="EMBL" id="QKXC01000058">
    <property type="protein sequence ID" value="RBR24389.1"/>
    <property type="molecule type" value="Genomic_DNA"/>
</dbReference>
<protein>
    <recommendedName>
        <fullName evidence="1">ceramidase</fullName>
        <ecNumber evidence="1">3.5.1.23</ecNumber>
    </recommendedName>
</protein>
<evidence type="ECO:0000313" key="4">
    <source>
        <dbReference type="Proteomes" id="UP000253153"/>
    </source>
</evidence>
<dbReference type="EC" id="3.5.1.23" evidence="1"/>
<dbReference type="AlphaFoldDB" id="A0A366S506"/>
<dbReference type="GO" id="GO:0017040">
    <property type="term" value="F:N-acylsphingosine amidohydrolase activity"/>
    <property type="evidence" value="ECO:0007669"/>
    <property type="project" value="UniProtKB-EC"/>
</dbReference>
<name>A0A366S506_9HYPO</name>
<accession>A0A366S506</accession>
<evidence type="ECO:0000313" key="3">
    <source>
        <dbReference type="EMBL" id="RBR24389.1"/>
    </source>
</evidence>
<feature type="domain" description="Acid ceramidase N-terminal" evidence="2">
    <location>
        <begin position="41"/>
        <end position="103"/>
    </location>
</feature>
<dbReference type="Pfam" id="PF15508">
    <property type="entry name" value="NAAA-beta"/>
    <property type="match status" value="1"/>
</dbReference>
<evidence type="ECO:0000259" key="2">
    <source>
        <dbReference type="Pfam" id="PF15508"/>
    </source>
</evidence>
<dbReference type="InterPro" id="IPR029130">
    <property type="entry name" value="Acid_ceramidase_N"/>
</dbReference>
<sequence length="433" mass="48993">MRVHDSPEVASVLSHISGSSTSRTWGSLKFNPASQMSGSSTIPKFVIDLSQPPEQRYSHIIPHFVEAVTSCDLPSLFDELLLDLTGSHVSKWLSNISPYLMRRVHSEEETAELRGISTAISIPMHVLVAFNVLLDLLLGCTSGGVRTLDLPGRTTRMLHFRTLDWGMDKLRHIIVELDFAKSAGGPVIATTVTYLGYVGVLTGVRRGLSMSLNFRPYHANETLRQRLSFRWNQAMVIFGYRQSISSALRNILLEESTELLRQPESSISGDPTQHGVSDNYVQKVLKKLTASDSTSAYLIFCQPERLYIVEKDHRKAKVRDSDTFLTAYNHDLKDEEDPSRLEQAAAELESTDNALGMAELVGLSLDRKECLEKMWMKRSLVCRRRYKESRDVVTQADVVKFLEHDEISNDETHYAVIMDPKEGKVVWRKMYEI</sequence>
<evidence type="ECO:0000256" key="1">
    <source>
        <dbReference type="ARBA" id="ARBA00011891"/>
    </source>
</evidence>
<dbReference type="PANTHER" id="PTHR28583">
    <property type="entry name" value="ACID AMIDASE"/>
    <property type="match status" value="1"/>
</dbReference>
<dbReference type="PANTHER" id="PTHR28583:SF1">
    <property type="entry name" value="ACID CERAMIDASE"/>
    <property type="match status" value="1"/>
</dbReference>
<comment type="caution">
    <text evidence="3">The sequence shown here is derived from an EMBL/GenBank/DDBJ whole genome shotgun (WGS) entry which is preliminary data.</text>
</comment>
<gene>
    <name evidence="3" type="ORF">FIESC28_02879</name>
</gene>
<keyword evidence="4" id="KW-1185">Reference proteome</keyword>
<organism evidence="3 4">
    <name type="scientific">Fusarium coffeatum</name>
    <dbReference type="NCBI Taxonomy" id="231269"/>
    <lineage>
        <taxon>Eukaryota</taxon>
        <taxon>Fungi</taxon>
        <taxon>Dikarya</taxon>
        <taxon>Ascomycota</taxon>
        <taxon>Pezizomycotina</taxon>
        <taxon>Sordariomycetes</taxon>
        <taxon>Hypocreomycetidae</taxon>
        <taxon>Hypocreales</taxon>
        <taxon>Nectriaceae</taxon>
        <taxon>Fusarium</taxon>
        <taxon>Fusarium incarnatum-equiseti species complex</taxon>
    </lineage>
</organism>
<dbReference type="GeneID" id="41992324"/>
<proteinExistence type="predicted"/>
<dbReference type="OrthoDB" id="5273684at2759"/>
<dbReference type="RefSeq" id="XP_031018980.1">
    <property type="nucleotide sequence ID" value="XM_031157028.1"/>
</dbReference>
<reference evidence="3 4" key="1">
    <citation type="submission" date="2018-06" db="EMBL/GenBank/DDBJ databases">
        <title>Fusarium incarnatum-equiseti species complex species 28.</title>
        <authorList>
            <person name="Gardiner D.M."/>
        </authorList>
    </citation>
    <scope>NUCLEOTIDE SEQUENCE [LARGE SCALE GENOMIC DNA]</scope>
    <source>
        <strain evidence="3 4">FIESC_28</strain>
    </source>
</reference>
<dbReference type="Proteomes" id="UP000253153">
    <property type="component" value="Unassembled WGS sequence"/>
</dbReference>